<dbReference type="EMBL" id="HBEJ01006221">
    <property type="protein sequence ID" value="CAD8365903.1"/>
    <property type="molecule type" value="Transcribed_RNA"/>
</dbReference>
<accession>A0A7S0AJJ3</accession>
<proteinExistence type="predicted"/>
<sequence length="147" mass="16988">MAAAQHVPLMIPAHHLLSHVLRRKHQMPTSARDLWGNWFPRDQHRAENVGKCMIKTPGVNDDLVERAEMWMRKELGVVSCFTVLQPPQRKRRYSYRSLTHLYGTGMGMQYNYKKAGSMILFSLLCVVLDRSPETIEEWLAVRGIGLK</sequence>
<gene>
    <name evidence="1" type="ORF">MPOL1434_LOCUS3665</name>
</gene>
<organism evidence="1">
    <name type="scientific">Minutocellus polymorphus</name>
    <dbReference type="NCBI Taxonomy" id="265543"/>
    <lineage>
        <taxon>Eukaryota</taxon>
        <taxon>Sar</taxon>
        <taxon>Stramenopiles</taxon>
        <taxon>Ochrophyta</taxon>
        <taxon>Bacillariophyta</taxon>
        <taxon>Mediophyceae</taxon>
        <taxon>Cymatosirophycidae</taxon>
        <taxon>Cymatosirales</taxon>
        <taxon>Cymatosiraceae</taxon>
        <taxon>Minutocellus</taxon>
    </lineage>
</organism>
<dbReference type="AlphaFoldDB" id="A0A7S0AJJ3"/>
<evidence type="ECO:0000313" key="1">
    <source>
        <dbReference type="EMBL" id="CAD8365903.1"/>
    </source>
</evidence>
<protein>
    <submittedName>
        <fullName evidence="1">Uncharacterized protein</fullName>
    </submittedName>
</protein>
<reference evidence="1" key="1">
    <citation type="submission" date="2021-01" db="EMBL/GenBank/DDBJ databases">
        <authorList>
            <person name="Corre E."/>
            <person name="Pelletier E."/>
            <person name="Niang G."/>
            <person name="Scheremetjew M."/>
            <person name="Finn R."/>
            <person name="Kale V."/>
            <person name="Holt S."/>
            <person name="Cochrane G."/>
            <person name="Meng A."/>
            <person name="Brown T."/>
            <person name="Cohen L."/>
        </authorList>
    </citation>
    <scope>NUCLEOTIDE SEQUENCE</scope>
    <source>
        <strain evidence="1">CCMP3303</strain>
    </source>
</reference>
<name>A0A7S0AJJ3_9STRA</name>